<organism evidence="1 2">
    <name type="scientific">Macleaya cordata</name>
    <name type="common">Five-seeded plume-poppy</name>
    <name type="synonym">Bocconia cordata</name>
    <dbReference type="NCBI Taxonomy" id="56857"/>
    <lineage>
        <taxon>Eukaryota</taxon>
        <taxon>Viridiplantae</taxon>
        <taxon>Streptophyta</taxon>
        <taxon>Embryophyta</taxon>
        <taxon>Tracheophyta</taxon>
        <taxon>Spermatophyta</taxon>
        <taxon>Magnoliopsida</taxon>
        <taxon>Ranunculales</taxon>
        <taxon>Papaveraceae</taxon>
        <taxon>Papaveroideae</taxon>
        <taxon>Macleaya</taxon>
    </lineage>
</organism>
<evidence type="ECO:0000313" key="2">
    <source>
        <dbReference type="Proteomes" id="UP000195402"/>
    </source>
</evidence>
<name>A0A200QK41_MACCD</name>
<proteinExistence type="predicted"/>
<dbReference type="Proteomes" id="UP000195402">
    <property type="component" value="Unassembled WGS sequence"/>
</dbReference>
<dbReference type="InParanoid" id="A0A200QK41"/>
<sequence>MMASIPEVITNGNGLDFSLRRVVNNEERRSLIDLVQVLDQAPPMGDDDDELQCNFTVGNHFSAKECYLNLLTVVSSAWEG</sequence>
<gene>
    <name evidence="1" type="ORF">BVC80_8879g24</name>
</gene>
<dbReference type="AlphaFoldDB" id="A0A200QK41"/>
<reference evidence="1 2" key="1">
    <citation type="journal article" date="2017" name="Mol. Plant">
        <title>The Genome of Medicinal Plant Macleaya cordata Provides New Insights into Benzylisoquinoline Alkaloids Metabolism.</title>
        <authorList>
            <person name="Liu X."/>
            <person name="Liu Y."/>
            <person name="Huang P."/>
            <person name="Ma Y."/>
            <person name="Qing Z."/>
            <person name="Tang Q."/>
            <person name="Cao H."/>
            <person name="Cheng P."/>
            <person name="Zheng Y."/>
            <person name="Yuan Z."/>
            <person name="Zhou Y."/>
            <person name="Liu J."/>
            <person name="Tang Z."/>
            <person name="Zhuo Y."/>
            <person name="Zhang Y."/>
            <person name="Yu L."/>
            <person name="Huang J."/>
            <person name="Yang P."/>
            <person name="Peng Q."/>
            <person name="Zhang J."/>
            <person name="Jiang W."/>
            <person name="Zhang Z."/>
            <person name="Lin K."/>
            <person name="Ro D.K."/>
            <person name="Chen X."/>
            <person name="Xiong X."/>
            <person name="Shang Y."/>
            <person name="Huang S."/>
            <person name="Zeng J."/>
        </authorList>
    </citation>
    <scope>NUCLEOTIDE SEQUENCE [LARGE SCALE GENOMIC DNA]</scope>
    <source>
        <strain evidence="2">cv. BLH2017</strain>
        <tissue evidence="1">Root</tissue>
    </source>
</reference>
<evidence type="ECO:0000313" key="1">
    <source>
        <dbReference type="EMBL" id="OVA10883.1"/>
    </source>
</evidence>
<protein>
    <submittedName>
        <fullName evidence="1">Uncharacterized protein</fullName>
    </submittedName>
</protein>
<comment type="caution">
    <text evidence="1">The sequence shown here is derived from an EMBL/GenBank/DDBJ whole genome shotgun (WGS) entry which is preliminary data.</text>
</comment>
<accession>A0A200QK41</accession>
<dbReference type="EMBL" id="MVGT01001783">
    <property type="protein sequence ID" value="OVA10883.1"/>
    <property type="molecule type" value="Genomic_DNA"/>
</dbReference>
<keyword evidence="2" id="KW-1185">Reference proteome</keyword>